<gene>
    <name evidence="1" type="ORF">L195_g013077</name>
</gene>
<reference evidence="1 2" key="2">
    <citation type="journal article" date="2017" name="Front. Plant Sci.">
        <title>Gene Classification and Mining of Molecular Markers Useful in Red Clover (Trifolium pratense) Breeding.</title>
        <authorList>
            <person name="Istvanek J."/>
            <person name="Dluhosova J."/>
            <person name="Dluhos P."/>
            <person name="Patkova L."/>
            <person name="Nedelnik J."/>
            <person name="Repkova J."/>
        </authorList>
    </citation>
    <scope>NUCLEOTIDE SEQUENCE [LARGE SCALE GENOMIC DNA]</scope>
    <source>
        <strain evidence="2">cv. Tatra</strain>
        <tissue evidence="1">Young leaves</tissue>
    </source>
</reference>
<name>A0A2K3PM52_TRIPR</name>
<comment type="caution">
    <text evidence="1">The sequence shown here is derived from an EMBL/GenBank/DDBJ whole genome shotgun (WGS) entry which is preliminary data.</text>
</comment>
<evidence type="ECO:0000313" key="1">
    <source>
        <dbReference type="EMBL" id="PNY16358.1"/>
    </source>
</evidence>
<accession>A0A2K3PM52</accession>
<organism evidence="1 2">
    <name type="scientific">Trifolium pratense</name>
    <name type="common">Red clover</name>
    <dbReference type="NCBI Taxonomy" id="57577"/>
    <lineage>
        <taxon>Eukaryota</taxon>
        <taxon>Viridiplantae</taxon>
        <taxon>Streptophyta</taxon>
        <taxon>Embryophyta</taxon>
        <taxon>Tracheophyta</taxon>
        <taxon>Spermatophyta</taxon>
        <taxon>Magnoliopsida</taxon>
        <taxon>eudicotyledons</taxon>
        <taxon>Gunneridae</taxon>
        <taxon>Pentapetalae</taxon>
        <taxon>rosids</taxon>
        <taxon>fabids</taxon>
        <taxon>Fabales</taxon>
        <taxon>Fabaceae</taxon>
        <taxon>Papilionoideae</taxon>
        <taxon>50 kb inversion clade</taxon>
        <taxon>NPAAA clade</taxon>
        <taxon>Hologalegina</taxon>
        <taxon>IRL clade</taxon>
        <taxon>Trifolieae</taxon>
        <taxon>Trifolium</taxon>
    </lineage>
</organism>
<evidence type="ECO:0000313" key="2">
    <source>
        <dbReference type="Proteomes" id="UP000236291"/>
    </source>
</evidence>
<protein>
    <submittedName>
        <fullName evidence="1">Uncharacterized protein</fullName>
    </submittedName>
</protein>
<reference evidence="1 2" key="1">
    <citation type="journal article" date="2014" name="Am. J. Bot.">
        <title>Genome assembly and annotation for red clover (Trifolium pratense; Fabaceae).</title>
        <authorList>
            <person name="Istvanek J."/>
            <person name="Jaros M."/>
            <person name="Krenek A."/>
            <person name="Repkova J."/>
        </authorList>
    </citation>
    <scope>NUCLEOTIDE SEQUENCE [LARGE SCALE GENOMIC DNA]</scope>
    <source>
        <strain evidence="2">cv. Tatra</strain>
        <tissue evidence="1">Young leaves</tissue>
    </source>
</reference>
<dbReference type="AlphaFoldDB" id="A0A2K3PM52"/>
<dbReference type="Proteomes" id="UP000236291">
    <property type="component" value="Unassembled WGS sequence"/>
</dbReference>
<sequence>MYNVRWSVLQCTVEPEEEWHIFFDCDGSNTESTLIAGKVAVLMYKKYLRSKIKVNMQQQTAVPRWRPPRQGYLKCNVDSSFFDATGATGGVGVYAITADDSYLLEPTSSKVD</sequence>
<proteinExistence type="predicted"/>
<dbReference type="EMBL" id="ASHM01008456">
    <property type="protein sequence ID" value="PNY16358.1"/>
    <property type="molecule type" value="Genomic_DNA"/>
</dbReference>